<reference evidence="9 10" key="1">
    <citation type="journal article" date="2013" name="Nature">
        <title>The genomes of four tapeworm species reveal adaptations to parasitism.</title>
        <authorList>
            <person name="Tsai I.J."/>
            <person name="Zarowiecki M."/>
            <person name="Holroyd N."/>
            <person name="Garciarrubio A."/>
            <person name="Sanchez-Flores A."/>
            <person name="Brooks K.L."/>
            <person name="Tracey A."/>
            <person name="Bobes R.J."/>
            <person name="Fragoso G."/>
            <person name="Sciutto E."/>
            <person name="Aslett M."/>
            <person name="Beasley H."/>
            <person name="Bennett H.M."/>
            <person name="Cai J."/>
            <person name="Camicia F."/>
            <person name="Clark R."/>
            <person name="Cucher M."/>
            <person name="De Silva N."/>
            <person name="Day T.A."/>
            <person name="Deplazes P."/>
            <person name="Estrada K."/>
            <person name="Fernandez C."/>
            <person name="Holland P.W."/>
            <person name="Hou J."/>
            <person name="Hu S."/>
            <person name="Huckvale T."/>
            <person name="Hung S.S."/>
            <person name="Kamenetzky L."/>
            <person name="Keane J.A."/>
            <person name="Kiss F."/>
            <person name="Koziol U."/>
            <person name="Lambert O."/>
            <person name="Liu K."/>
            <person name="Luo X."/>
            <person name="Luo Y."/>
            <person name="Macchiaroli N."/>
            <person name="Nichol S."/>
            <person name="Paps J."/>
            <person name="Parkinson J."/>
            <person name="Pouchkina-Stantcheva N."/>
            <person name="Riddiford N."/>
            <person name="Rosenzvit M."/>
            <person name="Salinas G."/>
            <person name="Wasmuth J.D."/>
            <person name="Zamanian M."/>
            <person name="Zheng Y."/>
            <person name="Cai X."/>
            <person name="Soberon X."/>
            <person name="Olson P.D."/>
            <person name="Laclette J.P."/>
            <person name="Brehm K."/>
            <person name="Berriman M."/>
            <person name="Garciarrubio A."/>
            <person name="Bobes R.J."/>
            <person name="Fragoso G."/>
            <person name="Sanchez-Flores A."/>
            <person name="Estrada K."/>
            <person name="Cevallos M.A."/>
            <person name="Morett E."/>
            <person name="Gonzalez V."/>
            <person name="Portillo T."/>
            <person name="Ochoa-Leyva A."/>
            <person name="Jose M.V."/>
            <person name="Sciutto E."/>
            <person name="Landa A."/>
            <person name="Jimenez L."/>
            <person name="Valdes V."/>
            <person name="Carrero J.C."/>
            <person name="Larralde C."/>
            <person name="Morales-Montor J."/>
            <person name="Limon-Lason J."/>
            <person name="Soberon X."/>
            <person name="Laclette J.P."/>
        </authorList>
    </citation>
    <scope>NUCLEOTIDE SEQUENCE [LARGE SCALE GENOMIC DNA]</scope>
</reference>
<evidence type="ECO:0000256" key="3">
    <source>
        <dbReference type="ARBA" id="ARBA00022553"/>
    </source>
</evidence>
<evidence type="ECO:0000256" key="5">
    <source>
        <dbReference type="ARBA" id="ARBA00023242"/>
    </source>
</evidence>
<evidence type="ECO:0000256" key="7">
    <source>
        <dbReference type="SAM" id="MobiDB-lite"/>
    </source>
</evidence>
<evidence type="ECO:0000256" key="1">
    <source>
        <dbReference type="ARBA" id="ARBA00004123"/>
    </source>
</evidence>
<feature type="region of interest" description="Disordered" evidence="7">
    <location>
        <begin position="321"/>
        <end position="340"/>
    </location>
</feature>
<feature type="region of interest" description="Disordered" evidence="7">
    <location>
        <begin position="900"/>
        <end position="981"/>
    </location>
</feature>
<feature type="compositionally biased region" description="Polar residues" evidence="7">
    <location>
        <begin position="1555"/>
        <end position="1564"/>
    </location>
</feature>
<accession>A0A068WD05</accession>
<dbReference type="Pfam" id="PF02671">
    <property type="entry name" value="PAH"/>
    <property type="match status" value="2"/>
</dbReference>
<evidence type="ECO:0000313" key="11">
    <source>
        <dbReference type="WBParaSite" id="EgrG_000795100"/>
    </source>
</evidence>
<protein>
    <submittedName>
        <fullName evidence="9 11">Paired amphipathic helix protein sin3b</fullName>
    </submittedName>
</protein>
<evidence type="ECO:0000259" key="8">
    <source>
        <dbReference type="SMART" id="SM00761"/>
    </source>
</evidence>
<dbReference type="GO" id="GO:0003714">
    <property type="term" value="F:transcription corepressor activity"/>
    <property type="evidence" value="ECO:0007669"/>
    <property type="project" value="InterPro"/>
</dbReference>
<dbReference type="Gene3D" id="1.20.1160.11">
    <property type="entry name" value="Paired amphipathic helix"/>
    <property type="match status" value="3"/>
</dbReference>
<evidence type="ECO:0000256" key="6">
    <source>
        <dbReference type="PROSITE-ProRule" id="PRU00810"/>
    </source>
</evidence>
<dbReference type="Pfam" id="PF08295">
    <property type="entry name" value="Sin3_corepress"/>
    <property type="match status" value="1"/>
</dbReference>
<feature type="compositionally biased region" description="Basic residues" evidence="7">
    <location>
        <begin position="945"/>
        <end position="957"/>
    </location>
</feature>
<dbReference type="GO" id="GO:0070822">
    <property type="term" value="C:Sin3-type complex"/>
    <property type="evidence" value="ECO:0007669"/>
    <property type="project" value="TreeGrafter"/>
</dbReference>
<feature type="compositionally biased region" description="Acidic residues" evidence="7">
    <location>
        <begin position="903"/>
        <end position="916"/>
    </location>
</feature>
<feature type="domain" description="Histone deacetylase interacting" evidence="8">
    <location>
        <begin position="576"/>
        <end position="679"/>
    </location>
</feature>
<feature type="compositionally biased region" description="Polar residues" evidence="7">
    <location>
        <begin position="496"/>
        <end position="505"/>
    </location>
</feature>
<keyword evidence="4" id="KW-0832">Ubl conjugation</keyword>
<dbReference type="Pfam" id="PF16879">
    <property type="entry name" value="Sin3a_C"/>
    <property type="match status" value="1"/>
</dbReference>
<keyword evidence="5 6" id="KW-0539">Nucleus</keyword>
<dbReference type="PANTHER" id="PTHR12346">
    <property type="entry name" value="SIN3B-RELATED"/>
    <property type="match status" value="1"/>
</dbReference>
<dbReference type="SMART" id="SM00761">
    <property type="entry name" value="HDAC_interact"/>
    <property type="match status" value="1"/>
</dbReference>
<keyword evidence="2" id="KW-0678">Repressor</keyword>
<dbReference type="FunFam" id="1.20.1160.11:FF:000005">
    <property type="entry name" value="SIN3 transcription regulator family member B"/>
    <property type="match status" value="1"/>
</dbReference>
<feature type="region of interest" description="Disordered" evidence="7">
    <location>
        <begin position="1410"/>
        <end position="1433"/>
    </location>
</feature>
<dbReference type="Proteomes" id="UP000492820">
    <property type="component" value="Unassembled WGS sequence"/>
</dbReference>
<feature type="region of interest" description="Disordered" evidence="7">
    <location>
        <begin position="496"/>
        <end position="548"/>
    </location>
</feature>
<feature type="compositionally biased region" description="Polar residues" evidence="7">
    <location>
        <begin position="1419"/>
        <end position="1430"/>
    </location>
</feature>
<evidence type="ECO:0000313" key="10">
    <source>
        <dbReference type="Proteomes" id="UP000492820"/>
    </source>
</evidence>
<dbReference type="InterPro" id="IPR013194">
    <property type="entry name" value="HDAC_interact_dom"/>
</dbReference>
<dbReference type="InterPro" id="IPR003822">
    <property type="entry name" value="PAH"/>
</dbReference>
<evidence type="ECO:0000256" key="2">
    <source>
        <dbReference type="ARBA" id="ARBA00022491"/>
    </source>
</evidence>
<dbReference type="SUPFAM" id="SSF47762">
    <property type="entry name" value="PAH2 domain"/>
    <property type="match status" value="2"/>
</dbReference>
<dbReference type="PROSITE" id="PS51477">
    <property type="entry name" value="PAH"/>
    <property type="match status" value="2"/>
</dbReference>
<evidence type="ECO:0000313" key="9">
    <source>
        <dbReference type="EMBL" id="CDS15552.1"/>
    </source>
</evidence>
<gene>
    <name evidence="9" type="ORF">EgrG_000795100</name>
</gene>
<feature type="region of interest" description="Disordered" evidence="7">
    <location>
        <begin position="356"/>
        <end position="417"/>
    </location>
</feature>
<dbReference type="WBParaSite" id="EgrG_000795100">
    <property type="protein sequence ID" value="EgrG_000795100"/>
    <property type="gene ID" value="EgrG_000795100"/>
</dbReference>
<feature type="compositionally biased region" description="Low complexity" evidence="7">
    <location>
        <begin position="356"/>
        <end position="366"/>
    </location>
</feature>
<feature type="region of interest" description="Disordered" evidence="7">
    <location>
        <begin position="993"/>
        <end position="1023"/>
    </location>
</feature>
<dbReference type="FunFam" id="1.20.1160.11:FF:000001">
    <property type="entry name" value="Paired amphipathic helix protein Sin3"/>
    <property type="match status" value="1"/>
</dbReference>
<dbReference type="PANTHER" id="PTHR12346:SF0">
    <property type="entry name" value="SIN3A, ISOFORM G"/>
    <property type="match status" value="1"/>
</dbReference>
<keyword evidence="3" id="KW-0597">Phosphoprotein</keyword>
<dbReference type="InterPro" id="IPR039774">
    <property type="entry name" value="Sin3-like"/>
</dbReference>
<name>A0A068WD05_ECHGR</name>
<reference evidence="9" key="2">
    <citation type="submission" date="2014-06" db="EMBL/GenBank/DDBJ databases">
        <authorList>
            <person name="Aslett M."/>
        </authorList>
    </citation>
    <scope>NUCLEOTIDE SEQUENCE</scope>
</reference>
<feature type="compositionally biased region" description="Polar residues" evidence="7">
    <location>
        <begin position="1588"/>
        <end position="1612"/>
    </location>
</feature>
<sequence>MSFYRIVRAVLAAFAICLFRLGLADVMIRPKVADALSYLDQVKARFSNQNAIYNDFLDVMRQFKAQTIGTDVVIRRVRELFDGHQDLIIGFNTFIPQGYRLESPAATSKPLNISLSTVGQAYSSEISPGKLPSFSAFRHPDVSSHETIPSSSSTISYQPMPQTSENIFYTSAVGQPPVLRSQLTTSDSQQQPLPHNYQHISTPNNQPIIESHMVYPSNIQSSHQQQSYIPNVQQQQQQQQHNAQSFNHAIIYVNKVKNRFQAKPDVYKCFLEILQWYQREQEHIDTHRRKQAEMQVYQDVAKLLHGHEDLLQEFSRFLPESTSMASDPHETGGNRNPQYCSVSELSSAAHNRFSASGAGVASDSSSTWHRNPPESVGQSESKKLKRMAAASSSVQSYSQGDSIPLKKPRQTPRDVSLSDVGVAVTGPEATLLQKIRTALDADNAGRYYQSLLQNINLYNRKLIDEKHLIEASNSVLHRYPELHRQFCDMFILPNSESRSSETGTKTPDLDAGLTPSGCLQDEDAKRYPSNNSVASPPLSDVGTTTGGNNIHPLTGADMVALVSEVSQRRLDLDFNKLRTCGASYRALPPNFPQPKCSGRAKSAIAQAVLNDTYISFSSLTSEDSQFVSSKKNQYEENMYHTEDERYEADMVMEVNRSAMQNLVVVRRRLDRMSRDEIQSFRLDDYLGGTSAILMKKAIHRVYGDKAGDVIYGLKTCPHTVVPIVIQRMVQKESEWKEALRKFQQYWADQDAKNYLRSLDHQGANFKQRDTAFTRPKAVVNLIEGIARGENSASSDPISGDVVGAMLAKCMACCPPGTNSVSPATLGSALSHVIEGVGDNGGMHLTLEYPPPETCALLLQDVSSLIIHHVKRQSNTSKEDKRTMKFLVRTVLQDFFMQERFPMSDDEGDDEDCENNEDYGGSENEASGDSETVMDTGDSTASGMPKRPRRMRHQTRNPRLHEPANGLKEVSPIPSEQPDLKMRRRSKASFEFLFSRKTSNTGGNDSGDRENPLEFPKAPVTANDIPSRVPTEEYYCVLNGNNQWYAFLRLHHLLLTRLSQLRARSQLMQQEYAGEGGKSNNQVADVLRLRKKGQSEPKEYYSLALQLVKDLLDGCEDVHSYEDRLRDMFGIYAYPWFTMDRLITNLVRQLHVLASGDDLSQQLTSLFRCYFKNPNNRLRIDSDVGVAEYDGRNFSPVINGICGPLRTRYSRLKDEAHYQQAAFSAYLEVAVASNDDSGGLSNVDNVGSGAQPTFPSRSQVPNCYTLVMLRQASKLLIRLHDPTYVINTCVAAQQNPPEASAYPSPPRIIPPPSPGEEARAASALKRAEVGGEHEIRHWYDYLARYLLIPGCWMAGPVSAALVARVRPVFLYRNVRRCVEQLTRQAVERKKEEAIATVDPQPEEVLLNSLAHNTSKENEESTTQVDSTSAEQENLEKDTWEVMARVLRNSLSRSEVFRDTYSSDCMQSSKTMKSGNSAPKATYKINWSVGSYGIFIRTRKNRCTQSSTKSRSVKKFREFQASWLSEHGNKTEIEAITMQLKRRSNASDEPEPASEGLDSSQGNETLPSPVKEPPRVIIAAGNPGGEESASKISTPVGTPSESVENSKQPEVSNY</sequence>
<comment type="subcellular location">
    <subcellularLocation>
        <location evidence="1 6">Nucleus</location>
    </subcellularLocation>
</comment>
<dbReference type="GO" id="GO:0000122">
    <property type="term" value="P:negative regulation of transcription by RNA polymerase II"/>
    <property type="evidence" value="ECO:0007669"/>
    <property type="project" value="TreeGrafter"/>
</dbReference>
<reference evidence="11" key="3">
    <citation type="submission" date="2020-10" db="UniProtKB">
        <authorList>
            <consortium name="WormBaseParasite"/>
        </authorList>
    </citation>
    <scope>IDENTIFICATION</scope>
</reference>
<dbReference type="InterPro" id="IPR031693">
    <property type="entry name" value="Sin3_C"/>
</dbReference>
<feature type="region of interest" description="Disordered" evidence="7">
    <location>
        <begin position="1539"/>
        <end position="1612"/>
    </location>
</feature>
<proteinExistence type="predicted"/>
<dbReference type="EMBL" id="LK028576">
    <property type="protein sequence ID" value="CDS15552.1"/>
    <property type="molecule type" value="Genomic_DNA"/>
</dbReference>
<dbReference type="OrthoDB" id="10265969at2759"/>
<evidence type="ECO:0000256" key="4">
    <source>
        <dbReference type="ARBA" id="ARBA00022843"/>
    </source>
</evidence>
<organism evidence="9">
    <name type="scientific">Echinococcus granulosus</name>
    <name type="common">Hydatid tapeworm</name>
    <dbReference type="NCBI Taxonomy" id="6210"/>
    <lineage>
        <taxon>Eukaryota</taxon>
        <taxon>Metazoa</taxon>
        <taxon>Spiralia</taxon>
        <taxon>Lophotrochozoa</taxon>
        <taxon>Platyhelminthes</taxon>
        <taxon>Cestoda</taxon>
        <taxon>Eucestoda</taxon>
        <taxon>Cyclophyllidea</taxon>
        <taxon>Taeniidae</taxon>
        <taxon>Echinococcus</taxon>
        <taxon>Echinococcus granulosus group</taxon>
    </lineage>
</organism>
<dbReference type="InterPro" id="IPR036600">
    <property type="entry name" value="PAH_sf"/>
</dbReference>